<dbReference type="EMBL" id="FTNI01000044">
    <property type="protein sequence ID" value="SIS22654.1"/>
    <property type="molecule type" value="Genomic_DNA"/>
</dbReference>
<gene>
    <name evidence="1" type="ORF">SAMN05421833_14426</name>
</gene>
<accession>A0A1N7HCP7</accession>
<evidence type="ECO:0000313" key="1">
    <source>
        <dbReference type="EMBL" id="SIS22654.1"/>
    </source>
</evidence>
<name>A0A1N7HCP7_9ACTN</name>
<dbReference type="RefSeq" id="WP_076442622.1">
    <property type="nucleotide sequence ID" value="NZ_FTNI01000044.1"/>
</dbReference>
<sequence length="233" mass="24906">MLTRSGKFVAITASGCLAMSVLGVTGAAAETAFAPDTCASGYVWRGARPSDHVCVDPSVRDRTRSENASGVWHACTTGFVWREAYPGDYRCVVPSSRTQARRDNDSAVRRLAWVIMVKRNHAGSRPSCDGGSCSTTNEGPYQTVVVRGYYLTPGIQVTIQVKRASDDRVLWQGRTTAQAGGKGPAGSYSIDTERVLCGGSSFAPPLTAYVVVRGDGGQWSPRVPIAWRPCGLV</sequence>
<dbReference type="Proteomes" id="UP000186096">
    <property type="component" value="Unassembled WGS sequence"/>
</dbReference>
<evidence type="ECO:0000313" key="2">
    <source>
        <dbReference type="Proteomes" id="UP000186096"/>
    </source>
</evidence>
<keyword evidence="2" id="KW-1185">Reference proteome</keyword>
<protein>
    <submittedName>
        <fullName evidence="1">Uncharacterized protein</fullName>
    </submittedName>
</protein>
<dbReference type="STRING" id="58117.SAMN05421833_14426"/>
<proteinExistence type="predicted"/>
<reference evidence="2" key="1">
    <citation type="submission" date="2017-01" db="EMBL/GenBank/DDBJ databases">
        <authorList>
            <person name="Varghese N."/>
            <person name="Submissions S."/>
        </authorList>
    </citation>
    <scope>NUCLEOTIDE SEQUENCE [LARGE SCALE GENOMIC DNA]</scope>
    <source>
        <strain evidence="2">ATCC 12950</strain>
    </source>
</reference>
<organism evidence="1 2">
    <name type="scientific">Microbispora rosea</name>
    <dbReference type="NCBI Taxonomy" id="58117"/>
    <lineage>
        <taxon>Bacteria</taxon>
        <taxon>Bacillati</taxon>
        <taxon>Actinomycetota</taxon>
        <taxon>Actinomycetes</taxon>
        <taxon>Streptosporangiales</taxon>
        <taxon>Streptosporangiaceae</taxon>
        <taxon>Microbispora</taxon>
    </lineage>
</organism>
<dbReference type="AlphaFoldDB" id="A0A1N7HCP7"/>
<dbReference type="OrthoDB" id="4548672at2"/>